<evidence type="ECO:0000313" key="3">
    <source>
        <dbReference type="EMBL" id="KAF8888449.1"/>
    </source>
</evidence>
<evidence type="ECO:0000313" key="4">
    <source>
        <dbReference type="Proteomes" id="UP000724874"/>
    </source>
</evidence>
<proteinExistence type="predicted"/>
<dbReference type="Gene3D" id="3.40.50.300">
    <property type="entry name" value="P-loop containing nucleotide triphosphate hydrolases"/>
    <property type="match status" value="1"/>
</dbReference>
<dbReference type="PANTHER" id="PTHR10039:SF14">
    <property type="entry name" value="NACHT DOMAIN-CONTAINING PROTEIN"/>
    <property type="match status" value="1"/>
</dbReference>
<organism evidence="3 4">
    <name type="scientific">Gymnopilus junonius</name>
    <name type="common">Spectacular rustgill mushroom</name>
    <name type="synonym">Gymnopilus spectabilis subsp. junonius</name>
    <dbReference type="NCBI Taxonomy" id="109634"/>
    <lineage>
        <taxon>Eukaryota</taxon>
        <taxon>Fungi</taxon>
        <taxon>Dikarya</taxon>
        <taxon>Basidiomycota</taxon>
        <taxon>Agaricomycotina</taxon>
        <taxon>Agaricomycetes</taxon>
        <taxon>Agaricomycetidae</taxon>
        <taxon>Agaricales</taxon>
        <taxon>Agaricineae</taxon>
        <taxon>Hymenogastraceae</taxon>
        <taxon>Gymnopilus</taxon>
    </lineage>
</organism>
<sequence>MWLHGAAGAGKTAIAQSITERCQELKIAIASFFFFRGDHTRNSIQPLVATLAYQLALIYPIAKEKIIRAIEHDPLTFERSFETQLKRVILKPLLQLKTYRNPALVIVIDGLDECEGRQVQASIIRTISDAVKDETKNLPLLFLIASRPEQHLTMAFSSREVVGVCDSRQYE</sequence>
<dbReference type="EMBL" id="JADNYJ010000084">
    <property type="protein sequence ID" value="KAF8888449.1"/>
    <property type="molecule type" value="Genomic_DNA"/>
</dbReference>
<keyword evidence="1" id="KW-0677">Repeat</keyword>
<dbReference type="PANTHER" id="PTHR10039">
    <property type="entry name" value="AMELOGENIN"/>
    <property type="match status" value="1"/>
</dbReference>
<evidence type="ECO:0000259" key="2">
    <source>
        <dbReference type="Pfam" id="PF24883"/>
    </source>
</evidence>
<name>A0A9P5TJJ9_GYMJU</name>
<keyword evidence="4" id="KW-1185">Reference proteome</keyword>
<dbReference type="AlphaFoldDB" id="A0A9P5TJJ9"/>
<reference evidence="3" key="1">
    <citation type="submission" date="2020-11" db="EMBL/GenBank/DDBJ databases">
        <authorList>
            <consortium name="DOE Joint Genome Institute"/>
            <person name="Ahrendt S."/>
            <person name="Riley R."/>
            <person name="Andreopoulos W."/>
            <person name="LaButti K."/>
            <person name="Pangilinan J."/>
            <person name="Ruiz-duenas F.J."/>
            <person name="Barrasa J.M."/>
            <person name="Sanchez-Garcia M."/>
            <person name="Camarero S."/>
            <person name="Miyauchi S."/>
            <person name="Serrano A."/>
            <person name="Linde D."/>
            <person name="Babiker R."/>
            <person name="Drula E."/>
            <person name="Ayuso-Fernandez I."/>
            <person name="Pacheco R."/>
            <person name="Padilla G."/>
            <person name="Ferreira P."/>
            <person name="Barriuso J."/>
            <person name="Kellner H."/>
            <person name="Castanera R."/>
            <person name="Alfaro M."/>
            <person name="Ramirez L."/>
            <person name="Pisabarro A.G."/>
            <person name="Kuo A."/>
            <person name="Tritt A."/>
            <person name="Lipzen A."/>
            <person name="He G."/>
            <person name="Yan M."/>
            <person name="Ng V."/>
            <person name="Cullen D."/>
            <person name="Martin F."/>
            <person name="Rosso M.-N."/>
            <person name="Henrissat B."/>
            <person name="Hibbett D."/>
            <person name="Martinez A.T."/>
            <person name="Grigoriev I.V."/>
        </authorList>
    </citation>
    <scope>NUCLEOTIDE SEQUENCE</scope>
    <source>
        <strain evidence="3">AH 44721</strain>
    </source>
</reference>
<dbReference type="Pfam" id="PF24883">
    <property type="entry name" value="NPHP3_N"/>
    <property type="match status" value="1"/>
</dbReference>
<dbReference type="OrthoDB" id="5967843at2759"/>
<evidence type="ECO:0000256" key="1">
    <source>
        <dbReference type="ARBA" id="ARBA00022737"/>
    </source>
</evidence>
<comment type="caution">
    <text evidence="3">The sequence shown here is derived from an EMBL/GenBank/DDBJ whole genome shotgun (WGS) entry which is preliminary data.</text>
</comment>
<protein>
    <recommendedName>
        <fullName evidence="2">Nephrocystin 3-like N-terminal domain-containing protein</fullName>
    </recommendedName>
</protein>
<feature type="domain" description="Nephrocystin 3-like N-terminal" evidence="2">
    <location>
        <begin position="1"/>
        <end position="147"/>
    </location>
</feature>
<accession>A0A9P5TJJ9</accession>
<dbReference type="SUPFAM" id="SSF52540">
    <property type="entry name" value="P-loop containing nucleoside triphosphate hydrolases"/>
    <property type="match status" value="1"/>
</dbReference>
<dbReference type="InterPro" id="IPR056884">
    <property type="entry name" value="NPHP3-like_N"/>
</dbReference>
<dbReference type="Proteomes" id="UP000724874">
    <property type="component" value="Unassembled WGS sequence"/>
</dbReference>
<dbReference type="InterPro" id="IPR027417">
    <property type="entry name" value="P-loop_NTPase"/>
</dbReference>
<gene>
    <name evidence="3" type="ORF">CPB84DRAFT_1465450</name>
</gene>